<reference evidence="1" key="1">
    <citation type="submission" date="2014-12" db="EMBL/GenBank/DDBJ databases">
        <title>Insight into the proteome of Arion vulgaris.</title>
        <authorList>
            <person name="Aradska J."/>
            <person name="Bulat T."/>
            <person name="Smidak R."/>
            <person name="Sarate P."/>
            <person name="Gangsoo J."/>
            <person name="Sialana F."/>
            <person name="Bilban M."/>
            <person name="Lubec G."/>
        </authorList>
    </citation>
    <scope>NUCLEOTIDE SEQUENCE</scope>
    <source>
        <tissue evidence="1">Skin</tissue>
    </source>
</reference>
<evidence type="ECO:0000313" key="1">
    <source>
        <dbReference type="EMBL" id="CEK84333.1"/>
    </source>
</evidence>
<protein>
    <submittedName>
        <fullName evidence="1">Uncharacterized protein</fullName>
    </submittedName>
</protein>
<accession>A0A0B7ATY8</accession>
<gene>
    <name evidence="1" type="primary">ORF142137</name>
</gene>
<dbReference type="AlphaFoldDB" id="A0A0B7ATY8"/>
<organism evidence="1">
    <name type="scientific">Arion vulgaris</name>
    <dbReference type="NCBI Taxonomy" id="1028688"/>
    <lineage>
        <taxon>Eukaryota</taxon>
        <taxon>Metazoa</taxon>
        <taxon>Spiralia</taxon>
        <taxon>Lophotrochozoa</taxon>
        <taxon>Mollusca</taxon>
        <taxon>Gastropoda</taxon>
        <taxon>Heterobranchia</taxon>
        <taxon>Euthyneura</taxon>
        <taxon>Panpulmonata</taxon>
        <taxon>Eupulmonata</taxon>
        <taxon>Stylommatophora</taxon>
        <taxon>Helicina</taxon>
        <taxon>Arionoidea</taxon>
        <taxon>Arionidae</taxon>
        <taxon>Arion</taxon>
    </lineage>
</organism>
<dbReference type="EMBL" id="HACG01037468">
    <property type="protein sequence ID" value="CEK84333.1"/>
    <property type="molecule type" value="Transcribed_RNA"/>
</dbReference>
<name>A0A0B7ATY8_9EUPU</name>
<proteinExistence type="predicted"/>
<sequence length="70" mass="7912">MDDQKNDSKNEPYHLLLVHHDVSVVTQKYSDLTYSLLPFMEHGVSTVVCHISQSLAMKLLPCSGGEVRIR</sequence>